<accession>A0A562BMG8</accession>
<dbReference type="EMBL" id="VLJN01000013">
    <property type="protein sequence ID" value="TWG86458.1"/>
    <property type="molecule type" value="Genomic_DNA"/>
</dbReference>
<reference evidence="3 4" key="1">
    <citation type="submission" date="2019-07" db="EMBL/GenBank/DDBJ databases">
        <title>Genome sequencing of lignin-degrading bacterial isolates.</title>
        <authorList>
            <person name="Gladden J."/>
        </authorList>
    </citation>
    <scope>NUCLEOTIDE SEQUENCE [LARGE SCALE GENOMIC DNA]</scope>
    <source>
        <strain evidence="3 4">J11</strain>
    </source>
</reference>
<evidence type="ECO:0000313" key="3">
    <source>
        <dbReference type="EMBL" id="TWG86458.1"/>
    </source>
</evidence>
<dbReference type="AlphaFoldDB" id="A0A562BMG8"/>
<dbReference type="Proteomes" id="UP000318141">
    <property type="component" value="Unassembled WGS sequence"/>
</dbReference>
<comment type="caution">
    <text evidence="3">The sequence shown here is derived from an EMBL/GenBank/DDBJ whole genome shotgun (WGS) entry which is preliminary data.</text>
</comment>
<feature type="region of interest" description="Disordered" evidence="1">
    <location>
        <begin position="19"/>
        <end position="77"/>
    </location>
</feature>
<evidence type="ECO:0000313" key="4">
    <source>
        <dbReference type="Proteomes" id="UP000318141"/>
    </source>
</evidence>
<keyword evidence="2" id="KW-0732">Signal</keyword>
<dbReference type="PROSITE" id="PS51257">
    <property type="entry name" value="PROKAR_LIPOPROTEIN"/>
    <property type="match status" value="1"/>
</dbReference>
<feature type="signal peptide" evidence="2">
    <location>
        <begin position="1"/>
        <end position="17"/>
    </location>
</feature>
<feature type="chain" id="PRO_5021766072" description="Lipoprotein" evidence="2">
    <location>
        <begin position="18"/>
        <end position="77"/>
    </location>
</feature>
<name>A0A562BMG8_9BURK</name>
<protein>
    <recommendedName>
        <fullName evidence="5">Lipoprotein</fullName>
    </recommendedName>
</protein>
<organism evidence="3 4">
    <name type="scientific">Cupriavidus gilardii J11</name>
    <dbReference type="NCBI Taxonomy" id="936133"/>
    <lineage>
        <taxon>Bacteria</taxon>
        <taxon>Pseudomonadati</taxon>
        <taxon>Pseudomonadota</taxon>
        <taxon>Betaproteobacteria</taxon>
        <taxon>Burkholderiales</taxon>
        <taxon>Burkholderiaceae</taxon>
        <taxon>Cupriavidus</taxon>
    </lineage>
</organism>
<evidence type="ECO:0008006" key="5">
    <source>
        <dbReference type="Google" id="ProtNLM"/>
    </source>
</evidence>
<evidence type="ECO:0000256" key="1">
    <source>
        <dbReference type="SAM" id="MobiDB-lite"/>
    </source>
</evidence>
<gene>
    <name evidence="3" type="ORF">L602_002000000630</name>
</gene>
<keyword evidence="4" id="KW-1185">Reference proteome</keyword>
<proteinExistence type="predicted"/>
<dbReference type="OrthoDB" id="8662382at2"/>
<evidence type="ECO:0000256" key="2">
    <source>
        <dbReference type="SAM" id="SignalP"/>
    </source>
</evidence>
<sequence length="77" mass="8383">MIRVTLTLVAATAALLAGCGEKPQTATASTKKSDAPAWKGAPDDPFVAQGWSQGDKASWQKQIHERNQKQNEYTRVQ</sequence>